<accession>A0A4D6KS09</accession>
<gene>
    <name evidence="2" type="ORF">DEO72_LG2g1159</name>
</gene>
<dbReference type="Proteomes" id="UP000501690">
    <property type="component" value="Linkage Group LG2"/>
</dbReference>
<dbReference type="AlphaFoldDB" id="A0A4D6KS09"/>
<name>A0A4D6KS09_VIGUN</name>
<reference evidence="2 3" key="1">
    <citation type="submission" date="2019-04" db="EMBL/GenBank/DDBJ databases">
        <title>An improved genome assembly and genetic linkage map for asparagus bean, Vigna unguiculata ssp. sesquipedialis.</title>
        <authorList>
            <person name="Xia Q."/>
            <person name="Zhang R."/>
            <person name="Dong Y."/>
        </authorList>
    </citation>
    <scope>NUCLEOTIDE SEQUENCE [LARGE SCALE GENOMIC DNA]</scope>
    <source>
        <tissue evidence="2">Leaf</tissue>
    </source>
</reference>
<evidence type="ECO:0000256" key="1">
    <source>
        <dbReference type="SAM" id="MobiDB-lite"/>
    </source>
</evidence>
<feature type="compositionally biased region" description="Polar residues" evidence="1">
    <location>
        <begin position="40"/>
        <end position="51"/>
    </location>
</feature>
<evidence type="ECO:0000313" key="2">
    <source>
        <dbReference type="EMBL" id="QCD80836.1"/>
    </source>
</evidence>
<evidence type="ECO:0000313" key="3">
    <source>
        <dbReference type="Proteomes" id="UP000501690"/>
    </source>
</evidence>
<proteinExistence type="predicted"/>
<organism evidence="2 3">
    <name type="scientific">Vigna unguiculata</name>
    <name type="common">Cowpea</name>
    <dbReference type="NCBI Taxonomy" id="3917"/>
    <lineage>
        <taxon>Eukaryota</taxon>
        <taxon>Viridiplantae</taxon>
        <taxon>Streptophyta</taxon>
        <taxon>Embryophyta</taxon>
        <taxon>Tracheophyta</taxon>
        <taxon>Spermatophyta</taxon>
        <taxon>Magnoliopsida</taxon>
        <taxon>eudicotyledons</taxon>
        <taxon>Gunneridae</taxon>
        <taxon>Pentapetalae</taxon>
        <taxon>rosids</taxon>
        <taxon>fabids</taxon>
        <taxon>Fabales</taxon>
        <taxon>Fabaceae</taxon>
        <taxon>Papilionoideae</taxon>
        <taxon>50 kb inversion clade</taxon>
        <taxon>NPAAA clade</taxon>
        <taxon>indigoferoid/millettioid clade</taxon>
        <taxon>Phaseoleae</taxon>
        <taxon>Vigna</taxon>
    </lineage>
</organism>
<dbReference type="EMBL" id="CP039346">
    <property type="protein sequence ID" value="QCD80836.1"/>
    <property type="molecule type" value="Genomic_DNA"/>
</dbReference>
<sequence length="51" mass="4888">MIGVVVVGQGGGTTTAISGSQVAVIGGRDCHGRGDDIASGSRSNKDGGTTK</sequence>
<protein>
    <submittedName>
        <fullName evidence="2">Uncharacterized protein</fullName>
    </submittedName>
</protein>
<keyword evidence="3" id="KW-1185">Reference proteome</keyword>
<feature type="region of interest" description="Disordered" evidence="1">
    <location>
        <begin position="30"/>
        <end position="51"/>
    </location>
</feature>